<dbReference type="HOGENOM" id="CLU_2960375_0_0_1"/>
<accession>M2N3C4</accession>
<dbReference type="KEGG" id="bcom:BAUCODRAFT_426733"/>
<name>M2N3C4_BAUPA</name>
<organism evidence="1 2">
    <name type="scientific">Baudoinia panamericana (strain UAMH 10762)</name>
    <name type="common">Angels' share fungus</name>
    <name type="synonym">Baudoinia compniacensis (strain UAMH 10762)</name>
    <dbReference type="NCBI Taxonomy" id="717646"/>
    <lineage>
        <taxon>Eukaryota</taxon>
        <taxon>Fungi</taxon>
        <taxon>Dikarya</taxon>
        <taxon>Ascomycota</taxon>
        <taxon>Pezizomycotina</taxon>
        <taxon>Dothideomycetes</taxon>
        <taxon>Dothideomycetidae</taxon>
        <taxon>Mycosphaerellales</taxon>
        <taxon>Teratosphaeriaceae</taxon>
        <taxon>Baudoinia</taxon>
    </lineage>
</organism>
<reference evidence="1 2" key="1">
    <citation type="journal article" date="2012" name="PLoS Pathog.">
        <title>Diverse lifestyles and strategies of plant pathogenesis encoded in the genomes of eighteen Dothideomycetes fungi.</title>
        <authorList>
            <person name="Ohm R.A."/>
            <person name="Feau N."/>
            <person name="Henrissat B."/>
            <person name="Schoch C.L."/>
            <person name="Horwitz B.A."/>
            <person name="Barry K.W."/>
            <person name="Condon B.J."/>
            <person name="Copeland A.C."/>
            <person name="Dhillon B."/>
            <person name="Glaser F."/>
            <person name="Hesse C.N."/>
            <person name="Kosti I."/>
            <person name="LaButti K."/>
            <person name="Lindquist E.A."/>
            <person name="Lucas S."/>
            <person name="Salamov A.A."/>
            <person name="Bradshaw R.E."/>
            <person name="Ciuffetti L."/>
            <person name="Hamelin R.C."/>
            <person name="Kema G.H.J."/>
            <person name="Lawrence C."/>
            <person name="Scott J.A."/>
            <person name="Spatafora J.W."/>
            <person name="Turgeon B.G."/>
            <person name="de Wit P.J.G.M."/>
            <person name="Zhong S."/>
            <person name="Goodwin S.B."/>
            <person name="Grigoriev I.V."/>
        </authorList>
    </citation>
    <scope>NUCLEOTIDE SEQUENCE [LARGE SCALE GENOMIC DNA]</scope>
    <source>
        <strain evidence="1 2">UAMH 10762</strain>
    </source>
</reference>
<dbReference type="GeneID" id="19114219"/>
<gene>
    <name evidence="1" type="ORF">BAUCODRAFT_426733</name>
</gene>
<dbReference type="AlphaFoldDB" id="M2N3C4"/>
<evidence type="ECO:0000313" key="1">
    <source>
        <dbReference type="EMBL" id="EMC98458.1"/>
    </source>
</evidence>
<protein>
    <submittedName>
        <fullName evidence="1">Uncharacterized protein</fullName>
    </submittedName>
</protein>
<dbReference type="Proteomes" id="UP000011761">
    <property type="component" value="Unassembled WGS sequence"/>
</dbReference>
<proteinExistence type="predicted"/>
<keyword evidence="2" id="KW-1185">Reference proteome</keyword>
<evidence type="ECO:0000313" key="2">
    <source>
        <dbReference type="Proteomes" id="UP000011761"/>
    </source>
</evidence>
<dbReference type="RefSeq" id="XP_007675066.1">
    <property type="nucleotide sequence ID" value="XM_007676876.1"/>
</dbReference>
<sequence length="59" mass="6609">MSQKFTELAGLYAEQSSARATGLLTLPITRLRSRGYSLYPLVLVEMPTNRRLPGDHAPY</sequence>
<dbReference type="EMBL" id="KB445553">
    <property type="protein sequence ID" value="EMC98458.1"/>
    <property type="molecule type" value="Genomic_DNA"/>
</dbReference>